<proteinExistence type="predicted"/>
<dbReference type="Proteomes" id="UP001196301">
    <property type="component" value="Unassembled WGS sequence"/>
</dbReference>
<dbReference type="RefSeq" id="WP_216571103.1">
    <property type="nucleotide sequence ID" value="NZ_JAHLOQ010000034.1"/>
</dbReference>
<keyword evidence="2" id="KW-1185">Reference proteome</keyword>
<evidence type="ECO:0000313" key="2">
    <source>
        <dbReference type="Proteomes" id="UP001196301"/>
    </source>
</evidence>
<gene>
    <name evidence="1" type="ORF">KQI20_11130</name>
</gene>
<dbReference type="EMBL" id="JAHLOQ010000034">
    <property type="protein sequence ID" value="MBU5336994.1"/>
    <property type="molecule type" value="Genomic_DNA"/>
</dbReference>
<comment type="caution">
    <text evidence="1">The sequence shown here is derived from an EMBL/GenBank/DDBJ whole genome shotgun (WGS) entry which is preliminary data.</text>
</comment>
<evidence type="ECO:0000313" key="1">
    <source>
        <dbReference type="EMBL" id="MBU5336994.1"/>
    </source>
</evidence>
<accession>A0ABS6DYY8</accession>
<sequence>MDFIQLSDEQLKEHFNNANSWFVGLYIESFINNFDKLSNEDFKLEFASYLKSSEPYLMNNSIDEIKQKVDSLYKIIRAKKVLDALNMVILFESDEEPNCYAYEEAKYLRELIKKGRIQLPY</sequence>
<reference evidence="1 2" key="1">
    <citation type="submission" date="2021-06" db="EMBL/GenBank/DDBJ databases">
        <authorList>
            <person name="Sun Q."/>
            <person name="Li D."/>
        </authorList>
    </citation>
    <scope>NUCLEOTIDE SEQUENCE [LARGE SCALE GENOMIC DNA]</scope>
    <source>
        <strain evidence="1 2">N19</strain>
    </source>
</reference>
<protein>
    <submittedName>
        <fullName evidence="1">Uncharacterized protein</fullName>
    </submittedName>
</protein>
<name>A0ABS6DYY8_9FIRM</name>
<organism evidence="1 2">
    <name type="scientific">Intestinibacter bartlettii</name>
    <dbReference type="NCBI Taxonomy" id="261299"/>
    <lineage>
        <taxon>Bacteria</taxon>
        <taxon>Bacillati</taxon>
        <taxon>Bacillota</taxon>
        <taxon>Clostridia</taxon>
        <taxon>Peptostreptococcales</taxon>
        <taxon>Peptostreptococcaceae</taxon>
        <taxon>Intestinibacter</taxon>
    </lineage>
</organism>